<evidence type="ECO:0000256" key="2">
    <source>
        <dbReference type="ARBA" id="ARBA00010373"/>
    </source>
</evidence>
<comment type="caution">
    <text evidence="9">The sequence shown here is derived from an EMBL/GenBank/DDBJ whole genome shotgun (WGS) entry which is preliminary data.</text>
</comment>
<evidence type="ECO:0000256" key="1">
    <source>
        <dbReference type="ARBA" id="ARBA00001936"/>
    </source>
</evidence>
<reference evidence="9 10" key="1">
    <citation type="submission" date="2015-11" db="EMBL/GenBank/DDBJ databases">
        <title>Evidence for parallel genomic evolution in an endosymbiosis of termite gut flagellates.</title>
        <authorList>
            <person name="Zheng H."/>
        </authorList>
    </citation>
    <scope>NUCLEOTIDE SEQUENCE [LARGE SCALE GENOMIC DNA]</scope>
    <source>
        <strain evidence="9 10">CET450</strain>
    </source>
</reference>
<keyword evidence="10" id="KW-1185">Reference proteome</keyword>
<dbReference type="InterPro" id="IPR017850">
    <property type="entry name" value="Alkaline_phosphatase_core_sf"/>
</dbReference>
<dbReference type="PANTHER" id="PTHR21110">
    <property type="entry name" value="PHOSPHOPENTOMUTASE"/>
    <property type="match status" value="1"/>
</dbReference>
<keyword evidence="6" id="KW-0413">Isomerase</keyword>
<dbReference type="InterPro" id="IPR006124">
    <property type="entry name" value="Metalloenzyme"/>
</dbReference>
<dbReference type="NCBIfam" id="NF003766">
    <property type="entry name" value="PRK05362.1"/>
    <property type="match status" value="1"/>
</dbReference>
<dbReference type="PIRSF" id="PIRSF001491">
    <property type="entry name" value="Ppentomutase"/>
    <property type="match status" value="1"/>
</dbReference>
<evidence type="ECO:0000313" key="9">
    <source>
        <dbReference type="EMBL" id="OEG69669.1"/>
    </source>
</evidence>
<keyword evidence="5" id="KW-0464">Manganese</keyword>
<evidence type="ECO:0000256" key="6">
    <source>
        <dbReference type="ARBA" id="ARBA00023235"/>
    </source>
</evidence>
<organism evidence="9 10">
    <name type="scientific">Endomicrobium trichonymphae</name>
    <dbReference type="NCBI Taxonomy" id="1408204"/>
    <lineage>
        <taxon>Bacteria</taxon>
        <taxon>Pseudomonadati</taxon>
        <taxon>Elusimicrobiota</taxon>
        <taxon>Endomicrobiia</taxon>
        <taxon>Endomicrobiales</taxon>
        <taxon>Endomicrobiaceae</taxon>
        <taxon>Candidatus Endomicrobiellum</taxon>
    </lineage>
</organism>
<dbReference type="GO" id="GO:0043094">
    <property type="term" value="P:metabolic compound salvage"/>
    <property type="evidence" value="ECO:0007669"/>
    <property type="project" value="UniProtKB-UniRule"/>
</dbReference>
<evidence type="ECO:0000256" key="3">
    <source>
        <dbReference type="ARBA" id="ARBA00022490"/>
    </source>
</evidence>
<evidence type="ECO:0000256" key="7">
    <source>
        <dbReference type="NCBIfam" id="TIGR01696"/>
    </source>
</evidence>
<feature type="non-terminal residue" evidence="9">
    <location>
        <position position="1"/>
    </location>
</feature>
<evidence type="ECO:0000256" key="5">
    <source>
        <dbReference type="ARBA" id="ARBA00023211"/>
    </source>
</evidence>
<evidence type="ECO:0000259" key="8">
    <source>
        <dbReference type="Pfam" id="PF01676"/>
    </source>
</evidence>
<feature type="domain" description="Metalloenzyme" evidence="8">
    <location>
        <begin position="55"/>
        <end position="366"/>
    </location>
</feature>
<dbReference type="GO" id="GO:0008973">
    <property type="term" value="F:phosphopentomutase activity"/>
    <property type="evidence" value="ECO:0007669"/>
    <property type="project" value="UniProtKB-UniRule"/>
</dbReference>
<dbReference type="SUPFAM" id="SSF53649">
    <property type="entry name" value="Alkaline phosphatase-like"/>
    <property type="match status" value="1"/>
</dbReference>
<dbReference type="NCBIfam" id="TIGR01696">
    <property type="entry name" value="deoB"/>
    <property type="match status" value="1"/>
</dbReference>
<keyword evidence="4" id="KW-0479">Metal-binding</keyword>
<dbReference type="Gene3D" id="3.30.70.1250">
    <property type="entry name" value="Phosphopentomutase"/>
    <property type="match status" value="1"/>
</dbReference>
<protein>
    <recommendedName>
        <fullName evidence="7">Phosphopentomutase</fullName>
        <ecNumber evidence="7">5.4.2.7</ecNumber>
    </recommendedName>
</protein>
<accession>A0A1E5IGN9</accession>
<dbReference type="PANTHER" id="PTHR21110:SF0">
    <property type="entry name" value="PHOSPHOPENTOMUTASE"/>
    <property type="match status" value="1"/>
</dbReference>
<evidence type="ECO:0000256" key="4">
    <source>
        <dbReference type="ARBA" id="ARBA00022723"/>
    </source>
</evidence>
<dbReference type="InterPro" id="IPR010045">
    <property type="entry name" value="DeoB"/>
</dbReference>
<keyword evidence="3" id="KW-0963">Cytoplasm</keyword>
<name>A0A1E5IGN9_ENDTX</name>
<dbReference type="FunFam" id="3.30.70.1250:FF:000001">
    <property type="entry name" value="Phosphopentomutase"/>
    <property type="match status" value="1"/>
</dbReference>
<dbReference type="SUPFAM" id="SSF143856">
    <property type="entry name" value="DeoB insert domain-like"/>
    <property type="match status" value="1"/>
</dbReference>
<comment type="cofactor">
    <cofactor evidence="1">
        <name>Mn(2+)</name>
        <dbReference type="ChEBI" id="CHEBI:29035"/>
    </cofactor>
</comment>
<dbReference type="Pfam" id="PF01676">
    <property type="entry name" value="Metalloenzyme"/>
    <property type="match status" value="1"/>
</dbReference>
<dbReference type="InterPro" id="IPR024052">
    <property type="entry name" value="Phosphopentomutase_DeoB_cap_sf"/>
</dbReference>
<dbReference type="EMBL" id="LNVX01000608">
    <property type="protein sequence ID" value="OEG69669.1"/>
    <property type="molecule type" value="Genomic_DNA"/>
</dbReference>
<comment type="similarity">
    <text evidence="2">Belongs to the phosphopentomutase family.</text>
</comment>
<dbReference type="Proteomes" id="UP000095237">
    <property type="component" value="Unassembled WGS sequence"/>
</dbReference>
<dbReference type="CDD" id="cd16009">
    <property type="entry name" value="PPM"/>
    <property type="match status" value="1"/>
</dbReference>
<dbReference type="GO" id="GO:0009117">
    <property type="term" value="P:nucleotide metabolic process"/>
    <property type="evidence" value="ECO:0007669"/>
    <property type="project" value="UniProtKB-UniRule"/>
</dbReference>
<sequence length="379" mass="42208">VGELPDAVSYNDVGADTIGHIFDKAEKSFSLPNMAKLGLYKLLNRRDSLPCADIVGCYGKMMTKSPAKDTMAGHWEMSGIILKTPFPVYPKGFPKKVIEEFEKQIGAKIIGNCSASGTEIINRLGSEHQKTGCPIIYTSADSVFQIAVHEETFGLDRLYKICETARNILCGENAVGRIIARPFIGTKDSYRRTANRRDYSLTPFEITVLDKIKKSGGDVIAIGKIEDIFNGKGITEAVHTEGNLNGMEITLDKVKRPFEKQTLIFTNLVDFDMLWGHRRDVSAYAEGLKNFDNFLPGLIEELKDDDMLIIMADHGCDPTYKLHTDHTREYVPLLLCGKKLKKNIDLGIRETLSDTAQTIADIFGLPAMKNGKSFKNLIF</sequence>
<dbReference type="Gene3D" id="3.40.720.10">
    <property type="entry name" value="Alkaline Phosphatase, subunit A"/>
    <property type="match status" value="1"/>
</dbReference>
<evidence type="ECO:0000313" key="10">
    <source>
        <dbReference type="Proteomes" id="UP000095237"/>
    </source>
</evidence>
<proteinExistence type="inferred from homology"/>
<dbReference type="GO" id="GO:0005829">
    <property type="term" value="C:cytosol"/>
    <property type="evidence" value="ECO:0007669"/>
    <property type="project" value="TreeGrafter"/>
</dbReference>
<dbReference type="HAMAP" id="MF_00740">
    <property type="entry name" value="Phosphopentomut"/>
    <property type="match status" value="1"/>
</dbReference>
<dbReference type="AlphaFoldDB" id="A0A1E5IGN9"/>
<dbReference type="EC" id="5.4.2.7" evidence="7"/>
<dbReference type="GO" id="GO:0000287">
    <property type="term" value="F:magnesium ion binding"/>
    <property type="evidence" value="ECO:0007669"/>
    <property type="project" value="UniProtKB-UniRule"/>
</dbReference>
<gene>
    <name evidence="9" type="ORF">ATZ36_08185</name>
</gene>